<dbReference type="EMBL" id="LPXL01000056">
    <property type="protein sequence ID" value="KZC97207.1"/>
    <property type="molecule type" value="Genomic_DNA"/>
</dbReference>
<dbReference type="RefSeq" id="WP_063092979.1">
    <property type="nucleotide sequence ID" value="NZ_JAINWB010000003.1"/>
</dbReference>
<dbReference type="InterPro" id="IPR018004">
    <property type="entry name" value="KilA/APSES_HTH"/>
</dbReference>
<evidence type="ECO:0000313" key="2">
    <source>
        <dbReference type="EMBL" id="KZC97207.1"/>
    </source>
</evidence>
<evidence type="ECO:0000259" key="1">
    <source>
        <dbReference type="SMART" id="SM01252"/>
    </source>
</evidence>
<name>A0ABR5XYX1_9PROT</name>
<dbReference type="Pfam" id="PF04383">
    <property type="entry name" value="KilA-N"/>
    <property type="match status" value="1"/>
</dbReference>
<dbReference type="SMART" id="SM01252">
    <property type="entry name" value="KilA-N"/>
    <property type="match status" value="1"/>
</dbReference>
<accession>A0ABR5XYX1</accession>
<comment type="caution">
    <text evidence="2">The sequence shown here is derived from an EMBL/GenBank/DDBJ whole genome shotgun (WGS) entry which is preliminary data.</text>
</comment>
<organism evidence="2 3">
    <name type="scientific">Thalassospira xiamenensis</name>
    <dbReference type="NCBI Taxonomy" id="220697"/>
    <lineage>
        <taxon>Bacteria</taxon>
        <taxon>Pseudomonadati</taxon>
        <taxon>Pseudomonadota</taxon>
        <taxon>Alphaproteobacteria</taxon>
        <taxon>Rhodospirillales</taxon>
        <taxon>Thalassospiraceae</taxon>
        <taxon>Thalassospira</taxon>
    </lineage>
</organism>
<gene>
    <name evidence="2" type="ORF">AUP40_04520</name>
</gene>
<evidence type="ECO:0000313" key="3">
    <source>
        <dbReference type="Proteomes" id="UP000076167"/>
    </source>
</evidence>
<protein>
    <recommendedName>
        <fullName evidence="1">KilA/APSES-type HTH DNA-binding domain-containing protein</fullName>
    </recommendedName>
</protein>
<proteinExistence type="predicted"/>
<dbReference type="InterPro" id="IPR005039">
    <property type="entry name" value="Ant_C"/>
</dbReference>
<dbReference type="Pfam" id="PF03374">
    <property type="entry name" value="ANT"/>
    <property type="match status" value="1"/>
</dbReference>
<feature type="domain" description="KilA/APSES-type HTH DNA-binding" evidence="1">
    <location>
        <begin position="19"/>
        <end position="117"/>
    </location>
</feature>
<keyword evidence="3" id="KW-1185">Reference proteome</keyword>
<sequence length="262" mass="29160">MNAQLQAFNDNSATTLSYNGAAIRVNDDKLNLTDMWRAADSDPSRKPAEWLRSADAQKFCLFLADSLNVEISHLLEIGKGRTGTTAAHWQVGMAYAKYLSPEFHMWCNTVVRERMEGTTTSPTDIHQQLNDPTALRGLLLTYSEKVIALEHQIEEAKPKLDALDRIAQADGTMCITNAAKVLQMRPKDLFAWLAQNGWTYKRPGSAAWLGYQSKTAQGLLEHKTTTVWRGDGSEKVTEQVRITAKGLTRLATIIKPAIAEVK</sequence>
<dbReference type="Proteomes" id="UP000076167">
    <property type="component" value="Unassembled WGS sequence"/>
</dbReference>
<reference evidence="2 3" key="1">
    <citation type="submission" date="2015-12" db="EMBL/GenBank/DDBJ databases">
        <title>Genome sequence of Thalassospira xiamenensis MCCC 1A03005.</title>
        <authorList>
            <person name="Lu L."/>
            <person name="Lai Q."/>
            <person name="Shao Z."/>
            <person name="Qian P."/>
        </authorList>
    </citation>
    <scope>NUCLEOTIDE SEQUENCE [LARGE SCALE GENOMIC DNA]</scope>
    <source>
        <strain evidence="2 3">MCCC 1A03005</strain>
    </source>
</reference>